<dbReference type="GO" id="GO:0008270">
    <property type="term" value="F:zinc ion binding"/>
    <property type="evidence" value="ECO:0007669"/>
    <property type="project" value="InterPro"/>
</dbReference>
<evidence type="ECO:0000256" key="5">
    <source>
        <dbReference type="ARBA" id="ARBA00023163"/>
    </source>
</evidence>
<keyword evidence="2" id="KW-0862">Zinc</keyword>
<keyword evidence="4" id="KW-0238">DNA-binding</keyword>
<dbReference type="CDD" id="cd00067">
    <property type="entry name" value="GAL4"/>
    <property type="match status" value="1"/>
</dbReference>
<evidence type="ECO:0000256" key="2">
    <source>
        <dbReference type="ARBA" id="ARBA00022833"/>
    </source>
</evidence>
<feature type="domain" description="Zn(2)-C6 fungal-type" evidence="7">
    <location>
        <begin position="18"/>
        <end position="46"/>
    </location>
</feature>
<organism evidence="8 9">
    <name type="scientific">Penicillium angulare</name>
    <dbReference type="NCBI Taxonomy" id="116970"/>
    <lineage>
        <taxon>Eukaryota</taxon>
        <taxon>Fungi</taxon>
        <taxon>Dikarya</taxon>
        <taxon>Ascomycota</taxon>
        <taxon>Pezizomycotina</taxon>
        <taxon>Eurotiomycetes</taxon>
        <taxon>Eurotiomycetidae</taxon>
        <taxon>Eurotiales</taxon>
        <taxon>Aspergillaceae</taxon>
        <taxon>Penicillium</taxon>
    </lineage>
</organism>
<evidence type="ECO:0000256" key="3">
    <source>
        <dbReference type="ARBA" id="ARBA00023015"/>
    </source>
</evidence>
<proteinExistence type="predicted"/>
<gene>
    <name evidence="8" type="ORF">N7456_011897</name>
</gene>
<dbReference type="InterPro" id="IPR001138">
    <property type="entry name" value="Zn2Cys6_DnaBD"/>
</dbReference>
<evidence type="ECO:0000313" key="8">
    <source>
        <dbReference type="EMBL" id="KAJ5088281.1"/>
    </source>
</evidence>
<dbReference type="EMBL" id="JAPQKH010000007">
    <property type="protein sequence ID" value="KAJ5088281.1"/>
    <property type="molecule type" value="Genomic_DNA"/>
</dbReference>
<dbReference type="Pfam" id="PF00172">
    <property type="entry name" value="Zn_clus"/>
    <property type="match status" value="1"/>
</dbReference>
<dbReference type="Gene3D" id="4.10.240.10">
    <property type="entry name" value="Zn(2)-C6 fungal-type DNA-binding domain"/>
    <property type="match status" value="1"/>
</dbReference>
<keyword evidence="3" id="KW-0805">Transcription regulation</keyword>
<comment type="caution">
    <text evidence="8">The sequence shown here is derived from an EMBL/GenBank/DDBJ whole genome shotgun (WGS) entry which is preliminary data.</text>
</comment>
<dbReference type="SUPFAM" id="SSF57701">
    <property type="entry name" value="Zn2/Cys6 DNA-binding domain"/>
    <property type="match status" value="1"/>
</dbReference>
<evidence type="ECO:0000259" key="7">
    <source>
        <dbReference type="PROSITE" id="PS50048"/>
    </source>
</evidence>
<dbReference type="PANTHER" id="PTHR36206">
    <property type="entry name" value="ASPERCRYPTIN BIOSYNTHESIS CLUSTER-SPECIFIC TRANSCRIPTION REGULATOR ATNN-RELATED"/>
    <property type="match status" value="1"/>
</dbReference>
<dbReference type="GO" id="GO:0003677">
    <property type="term" value="F:DNA binding"/>
    <property type="evidence" value="ECO:0007669"/>
    <property type="project" value="UniProtKB-KW"/>
</dbReference>
<dbReference type="InterPro" id="IPR036864">
    <property type="entry name" value="Zn2-C6_fun-type_DNA-bd_sf"/>
</dbReference>
<name>A0A9W9EUQ4_9EURO</name>
<evidence type="ECO:0000313" key="9">
    <source>
        <dbReference type="Proteomes" id="UP001149165"/>
    </source>
</evidence>
<evidence type="ECO:0000256" key="4">
    <source>
        <dbReference type="ARBA" id="ARBA00023125"/>
    </source>
</evidence>
<evidence type="ECO:0000256" key="6">
    <source>
        <dbReference type="ARBA" id="ARBA00023242"/>
    </source>
</evidence>
<dbReference type="Proteomes" id="UP001149165">
    <property type="component" value="Unassembled WGS sequence"/>
</dbReference>
<accession>A0A9W9EUQ4</accession>
<dbReference type="PROSITE" id="PS00463">
    <property type="entry name" value="ZN2_CY6_FUNGAL_1"/>
    <property type="match status" value="1"/>
</dbReference>
<sequence length="495" mass="55396">MVATITQVRRSTPKVRTGCATCKIRKVKCDEARPKCHRCVSTGRICPGYEQASSPPSQIKSYNIPFKVPGSRTDRELLHFYCCEAASSLSRFSETTLWTRVILQRIQHQPVIRNAVVALSCLYRDYMTLGSSQLQVSAKHINIIAKSHSQLRTYLIRDASTEVALICSLIFYTFECLVGNIEQALWHLDQGLTLFQRCYYNNTNVANDTESTYGQLKAIFPRLDIHASVFSPGRVPILILALPGQISGSIPIVPNQTTSLSELEYALVVLQNWTLWHLATYLEYKELPAGEIPSDVLIEGLHLESQFQELEDILEQLSASPPTVVSYTSTQHQRLTLLQCEALVFHAVLLENIFKSPDDPDISLQCASKFDHALAHISTLLSSSSSDEQKKAASNREFTLSTNLVAMLYFICLKTTSRRILLSALSLMEGSLLESRDGLWNGNMAVGVIRGMMPENYMNDESDYMLVRLEDLGDGIVDANGGLDEAFQMLQIEQK</sequence>
<protein>
    <recommendedName>
        <fullName evidence="7">Zn(2)-C6 fungal-type domain-containing protein</fullName>
    </recommendedName>
</protein>
<dbReference type="InterPro" id="IPR052360">
    <property type="entry name" value="Transcr_Regulatory_Proteins"/>
</dbReference>
<evidence type="ECO:0000256" key="1">
    <source>
        <dbReference type="ARBA" id="ARBA00022723"/>
    </source>
</evidence>
<dbReference type="SMART" id="SM00066">
    <property type="entry name" value="GAL4"/>
    <property type="match status" value="1"/>
</dbReference>
<dbReference type="PROSITE" id="PS50048">
    <property type="entry name" value="ZN2_CY6_FUNGAL_2"/>
    <property type="match status" value="1"/>
</dbReference>
<keyword evidence="5" id="KW-0804">Transcription</keyword>
<dbReference type="GO" id="GO:0000981">
    <property type="term" value="F:DNA-binding transcription factor activity, RNA polymerase II-specific"/>
    <property type="evidence" value="ECO:0007669"/>
    <property type="project" value="InterPro"/>
</dbReference>
<dbReference type="AlphaFoldDB" id="A0A9W9EUQ4"/>
<dbReference type="PANTHER" id="PTHR36206:SF4">
    <property type="entry name" value="HYPOTHETICAL CONSERVED PROTEIN (EUROFUNG)-RELATED"/>
    <property type="match status" value="1"/>
</dbReference>
<keyword evidence="6" id="KW-0539">Nucleus</keyword>
<reference evidence="8" key="2">
    <citation type="journal article" date="2023" name="IMA Fungus">
        <title>Comparative genomic study of the Penicillium genus elucidates a diverse pangenome and 15 lateral gene transfer events.</title>
        <authorList>
            <person name="Petersen C."/>
            <person name="Sorensen T."/>
            <person name="Nielsen M.R."/>
            <person name="Sondergaard T.E."/>
            <person name="Sorensen J.L."/>
            <person name="Fitzpatrick D.A."/>
            <person name="Frisvad J.C."/>
            <person name="Nielsen K.L."/>
        </authorList>
    </citation>
    <scope>NUCLEOTIDE SEQUENCE</scope>
    <source>
        <strain evidence="8">IBT 30069</strain>
    </source>
</reference>
<dbReference type="OrthoDB" id="3598904at2759"/>
<reference evidence="8" key="1">
    <citation type="submission" date="2022-11" db="EMBL/GenBank/DDBJ databases">
        <authorList>
            <person name="Petersen C."/>
        </authorList>
    </citation>
    <scope>NUCLEOTIDE SEQUENCE</scope>
    <source>
        <strain evidence="8">IBT 30069</strain>
    </source>
</reference>
<keyword evidence="1" id="KW-0479">Metal-binding</keyword>
<keyword evidence="9" id="KW-1185">Reference proteome</keyword>